<reference evidence="1 2" key="1">
    <citation type="submission" date="2018-06" db="EMBL/GenBank/DDBJ databases">
        <title>Natronomonas sp. F16-60 a new haloarchaeon isolated from a solar saltern of Isla Cristina, Huelva, Spain.</title>
        <authorList>
            <person name="Duran-Viseras A."/>
            <person name="Sanchez-Porro C."/>
            <person name="Ventosa A."/>
        </authorList>
    </citation>
    <scope>NUCLEOTIDE SEQUENCE [LARGE SCALE GENOMIC DNA]</scope>
    <source>
        <strain evidence="1 2">F16-60</strain>
    </source>
</reference>
<proteinExistence type="predicted"/>
<organism evidence="1 2">
    <name type="scientific">Haloglomus irregulare</name>
    <dbReference type="NCBI Taxonomy" id="2234134"/>
    <lineage>
        <taxon>Archaea</taxon>
        <taxon>Methanobacteriati</taxon>
        <taxon>Methanobacteriota</taxon>
        <taxon>Stenosarchaea group</taxon>
        <taxon>Halobacteria</taxon>
        <taxon>Halobacteriales</taxon>
        <taxon>Natronomonadaceae</taxon>
        <taxon>Haloglomus</taxon>
    </lineage>
</organism>
<dbReference type="Proteomes" id="UP000319894">
    <property type="component" value="Unassembled WGS sequence"/>
</dbReference>
<protein>
    <submittedName>
        <fullName evidence="1">Uncharacterized protein</fullName>
    </submittedName>
</protein>
<keyword evidence="2" id="KW-1185">Reference proteome</keyword>
<evidence type="ECO:0000313" key="2">
    <source>
        <dbReference type="Proteomes" id="UP000319894"/>
    </source>
</evidence>
<evidence type="ECO:0000313" key="1">
    <source>
        <dbReference type="EMBL" id="TSD13290.1"/>
    </source>
</evidence>
<dbReference type="InParanoid" id="A0A554N8L4"/>
<sequence>MDFASPAASIAGEQTARQGTGKTFATWTFNKAKNPFVTRWRGSWSTTADRSVDAALGYREDHLPSAVGEGLAP</sequence>
<dbReference type="EMBL" id="QMDX01000008">
    <property type="protein sequence ID" value="TSD13290.1"/>
    <property type="molecule type" value="Genomic_DNA"/>
</dbReference>
<dbReference type="AlphaFoldDB" id="A0A554N8L4"/>
<comment type="caution">
    <text evidence="1">The sequence shown here is derived from an EMBL/GenBank/DDBJ whole genome shotgun (WGS) entry which is preliminary data.</text>
</comment>
<gene>
    <name evidence="1" type="ORF">DP107_12385</name>
</gene>
<accession>A0A554N8L4</accession>
<name>A0A554N8L4_9EURY</name>
<dbReference type="RefSeq" id="WP_144262476.1">
    <property type="nucleotide sequence ID" value="NZ_QMDX01000008.1"/>
</dbReference>